<gene>
    <name evidence="11" type="ORF">RB653_004571</name>
</gene>
<comment type="caution">
    <text evidence="10">Lacks conserved residue(s) required for the propagation of feature annotation.</text>
</comment>
<feature type="binding site" evidence="10">
    <location>
        <position position="113"/>
    </location>
    <ligand>
        <name>ATP</name>
        <dbReference type="ChEBI" id="CHEBI:30616"/>
    </ligand>
</feature>
<feature type="binding site" evidence="10">
    <location>
        <position position="21"/>
    </location>
    <ligand>
        <name>ATP</name>
        <dbReference type="ChEBI" id="CHEBI:30616"/>
    </ligand>
</feature>
<evidence type="ECO:0000256" key="10">
    <source>
        <dbReference type="HAMAP-Rule" id="MF_03173"/>
    </source>
</evidence>
<dbReference type="EC" id="2.7.4.3" evidence="10"/>
<evidence type="ECO:0000313" key="12">
    <source>
        <dbReference type="Proteomes" id="UP001344447"/>
    </source>
</evidence>
<dbReference type="PANTHER" id="PTHR12595:SF0">
    <property type="entry name" value="ADENYLATE KINASE ISOENZYME 6"/>
    <property type="match status" value="1"/>
</dbReference>
<dbReference type="PRINTS" id="PR01100">
    <property type="entry name" value="SHIKIMTKNASE"/>
</dbReference>
<dbReference type="GO" id="GO:0016887">
    <property type="term" value="F:ATP hydrolysis activity"/>
    <property type="evidence" value="ECO:0007669"/>
    <property type="project" value="UniProtKB-UniRule"/>
</dbReference>
<feature type="binding site" evidence="10">
    <location>
        <position position="20"/>
    </location>
    <ligand>
        <name>ATP</name>
        <dbReference type="ChEBI" id="CHEBI:30616"/>
    </ligand>
</feature>
<comment type="catalytic activity">
    <reaction evidence="1 10">
        <text>AMP + ATP = 2 ADP</text>
        <dbReference type="Rhea" id="RHEA:12973"/>
        <dbReference type="ChEBI" id="CHEBI:30616"/>
        <dbReference type="ChEBI" id="CHEBI:456215"/>
        <dbReference type="ChEBI" id="CHEBI:456216"/>
        <dbReference type="EC" id="2.7.4.3"/>
    </reaction>
</comment>
<evidence type="ECO:0000256" key="3">
    <source>
        <dbReference type="ARBA" id="ARBA00022517"/>
    </source>
</evidence>
<dbReference type="InterPro" id="IPR020618">
    <property type="entry name" value="Adenyl_kinase_AK6"/>
</dbReference>
<keyword evidence="2 10" id="KW-0963">Cytoplasm</keyword>
<dbReference type="GO" id="GO:0042274">
    <property type="term" value="P:ribosomal small subunit biogenesis"/>
    <property type="evidence" value="ECO:0007669"/>
    <property type="project" value="UniProtKB-UniRule"/>
</dbReference>
<evidence type="ECO:0000256" key="7">
    <source>
        <dbReference type="ARBA" id="ARBA00022777"/>
    </source>
</evidence>
<name>A0AAN7YYB4_9MYCE</name>
<dbReference type="GO" id="GO:0005524">
    <property type="term" value="F:ATP binding"/>
    <property type="evidence" value="ECO:0007669"/>
    <property type="project" value="UniProtKB-KW"/>
</dbReference>
<comment type="function">
    <text evidence="10">Broad-specificity nucleoside monophosphate (NMP) kinase that catalyzes the reversible transfer of the terminal phosphate group between nucleoside triphosphates and monophosphates. Has also ATPase activity. Involved in the late cytoplasmic maturation steps of the 40S ribosomal particles, specifically 18S rRNA maturation. While NMP activity is not required for ribosome maturation, ATPase activity is. Associates transiently with small ribosomal subunit protein uS11. ATP hydrolysis breaks the interaction with uS11. May temporarily remove uS11 from the ribosome to enable a conformational change of the ribosomal RNA that is needed for the final maturation step of the small ribosomal subunit. Its NMP activity may have a role in nuclear energy homeostasis.</text>
</comment>
<dbReference type="SUPFAM" id="SSF52540">
    <property type="entry name" value="P-loop containing nucleoside triphosphate hydrolases"/>
    <property type="match status" value="1"/>
</dbReference>
<protein>
    <recommendedName>
        <fullName evidence="10">Adenylate kinase isoenzyme 6 homolog</fullName>
        <shortName evidence="10">AK6</shortName>
        <ecNumber evidence="10">2.7.4.3</ecNumber>
    </recommendedName>
    <alternativeName>
        <fullName evidence="10">Dual activity adenylate kinase/ATPase</fullName>
        <shortName evidence="10">AK/ATPase</shortName>
    </alternativeName>
</protein>
<organism evidence="11 12">
    <name type="scientific">Dictyostelium firmibasis</name>
    <dbReference type="NCBI Taxonomy" id="79012"/>
    <lineage>
        <taxon>Eukaryota</taxon>
        <taxon>Amoebozoa</taxon>
        <taxon>Evosea</taxon>
        <taxon>Eumycetozoa</taxon>
        <taxon>Dictyostelia</taxon>
        <taxon>Dictyosteliales</taxon>
        <taxon>Dictyosteliaceae</taxon>
        <taxon>Dictyostelium</taxon>
    </lineage>
</organism>
<sequence length="175" mass="20327">MNIKRNRPNILITGTPGTGKTSLAGVIASNNEMNHIDISAAVKEKELHDGWDSEFQCYILDEDKVCDEFEDIMVKGGNVVDHHGCEWFPERWFDLVIVLRTDIQVLNERLEKRNYIPLKITNNLDCEIMQVILEEALNSYKENIVVELQSSTLEDSENNQNFIAQWIQNWFERNN</sequence>
<dbReference type="PANTHER" id="PTHR12595">
    <property type="entry name" value="POS9-ACTIVATING FACTOR FAP7-RELATED"/>
    <property type="match status" value="1"/>
</dbReference>
<evidence type="ECO:0000313" key="11">
    <source>
        <dbReference type="EMBL" id="KAK5582981.1"/>
    </source>
</evidence>
<feature type="region of interest" description="NMPbind" evidence="10">
    <location>
        <begin position="37"/>
        <end position="60"/>
    </location>
</feature>
<dbReference type="GO" id="GO:0005634">
    <property type="term" value="C:nucleus"/>
    <property type="evidence" value="ECO:0007669"/>
    <property type="project" value="UniProtKB-SubCell"/>
</dbReference>
<feature type="binding site" evidence="10">
    <location>
        <position position="19"/>
    </location>
    <ligand>
        <name>ATP</name>
        <dbReference type="ChEBI" id="CHEBI:30616"/>
    </ligand>
</feature>
<dbReference type="FunFam" id="3.40.50.300:FF:000372">
    <property type="entry name" value="Adenylate kinase isoenzyme 6 homolog"/>
    <property type="match status" value="1"/>
</dbReference>
<dbReference type="Proteomes" id="UP001344447">
    <property type="component" value="Unassembled WGS sequence"/>
</dbReference>
<comment type="subcellular location">
    <subcellularLocation>
        <location evidence="10">Cytoplasm</location>
    </subcellularLocation>
    <subcellularLocation>
        <location evidence="10">Nucleus</location>
    </subcellularLocation>
</comment>
<evidence type="ECO:0000256" key="2">
    <source>
        <dbReference type="ARBA" id="ARBA00022490"/>
    </source>
</evidence>
<dbReference type="InterPro" id="IPR027417">
    <property type="entry name" value="P-loop_NTPase"/>
</dbReference>
<reference evidence="11 12" key="1">
    <citation type="submission" date="2023-11" db="EMBL/GenBank/DDBJ databases">
        <title>Dfirmibasis_genome.</title>
        <authorList>
            <person name="Edelbroek B."/>
            <person name="Kjellin J."/>
            <person name="Jerlstrom-Hultqvist J."/>
            <person name="Soderbom F."/>
        </authorList>
    </citation>
    <scope>NUCLEOTIDE SEQUENCE [LARGE SCALE GENOMIC DNA]</scope>
    <source>
        <strain evidence="11 12">TNS-C-14</strain>
    </source>
</reference>
<keyword evidence="6 10" id="KW-0547">Nucleotide-binding</keyword>
<evidence type="ECO:0000256" key="9">
    <source>
        <dbReference type="ARBA" id="ARBA00023242"/>
    </source>
</evidence>
<keyword evidence="4 10" id="KW-0698">rRNA processing</keyword>
<dbReference type="GO" id="GO:0004017">
    <property type="term" value="F:AMP kinase activity"/>
    <property type="evidence" value="ECO:0007669"/>
    <property type="project" value="UniProtKB-UniRule"/>
</dbReference>
<keyword evidence="9 10" id="KW-0539">Nucleus</keyword>
<dbReference type="EMBL" id="JAVFKY010000001">
    <property type="protein sequence ID" value="KAK5582981.1"/>
    <property type="molecule type" value="Genomic_DNA"/>
</dbReference>
<evidence type="ECO:0000256" key="4">
    <source>
        <dbReference type="ARBA" id="ARBA00022552"/>
    </source>
</evidence>
<dbReference type="GO" id="GO:0005737">
    <property type="term" value="C:cytoplasm"/>
    <property type="evidence" value="ECO:0007669"/>
    <property type="project" value="UniProtKB-SubCell"/>
</dbReference>
<dbReference type="Pfam" id="PF13238">
    <property type="entry name" value="AAA_18"/>
    <property type="match status" value="1"/>
</dbReference>
<keyword evidence="7 10" id="KW-0418">Kinase</keyword>
<feature type="binding site" evidence="10">
    <location>
        <position position="17"/>
    </location>
    <ligand>
        <name>ATP</name>
        <dbReference type="ChEBI" id="CHEBI:30616"/>
    </ligand>
</feature>
<comment type="catalytic activity">
    <reaction evidence="10">
        <text>ATP + H2O = ADP + phosphate + H(+)</text>
        <dbReference type="Rhea" id="RHEA:13065"/>
        <dbReference type="ChEBI" id="CHEBI:15377"/>
        <dbReference type="ChEBI" id="CHEBI:15378"/>
        <dbReference type="ChEBI" id="CHEBI:30616"/>
        <dbReference type="ChEBI" id="CHEBI:43474"/>
        <dbReference type="ChEBI" id="CHEBI:456216"/>
    </reaction>
</comment>
<evidence type="ECO:0000256" key="1">
    <source>
        <dbReference type="ARBA" id="ARBA00000582"/>
    </source>
</evidence>
<feature type="region of interest" description="LID" evidence="10">
    <location>
        <begin position="112"/>
        <end position="122"/>
    </location>
</feature>
<dbReference type="GO" id="GO:0006364">
    <property type="term" value="P:rRNA processing"/>
    <property type="evidence" value="ECO:0007669"/>
    <property type="project" value="UniProtKB-KW"/>
</dbReference>
<proteinExistence type="inferred from homology"/>
<evidence type="ECO:0000256" key="6">
    <source>
        <dbReference type="ARBA" id="ARBA00022741"/>
    </source>
</evidence>
<dbReference type="AlphaFoldDB" id="A0AAN7YYB4"/>
<evidence type="ECO:0000256" key="8">
    <source>
        <dbReference type="ARBA" id="ARBA00022840"/>
    </source>
</evidence>
<feature type="binding site" evidence="10">
    <location>
        <position position="22"/>
    </location>
    <ligand>
        <name>ATP</name>
        <dbReference type="ChEBI" id="CHEBI:30616"/>
    </ligand>
</feature>
<keyword evidence="12" id="KW-1185">Reference proteome</keyword>
<keyword evidence="5 10" id="KW-0808">Transferase</keyword>
<keyword evidence="8 10" id="KW-0067">ATP-binding</keyword>
<comment type="caution">
    <text evidence="11">The sequence shown here is derived from an EMBL/GenBank/DDBJ whole genome shotgun (WGS) entry which is preliminary data.</text>
</comment>
<dbReference type="HAMAP" id="MF_00039">
    <property type="entry name" value="Adenylate_kinase_AK6"/>
    <property type="match status" value="1"/>
</dbReference>
<keyword evidence="3 10" id="KW-0690">Ribosome biogenesis</keyword>
<comment type="similarity">
    <text evidence="10">Belongs to the adenylate kinase family. AK6 subfamily.</text>
</comment>
<evidence type="ECO:0000256" key="5">
    <source>
        <dbReference type="ARBA" id="ARBA00022679"/>
    </source>
</evidence>
<comment type="subunit">
    <text evidence="10">Interacts with small ribosomal subunit protein uS11. Not a structural component of 43S pre-ribosomes, but transiently interacts with them by binding to uS11.</text>
</comment>
<dbReference type="Gene3D" id="3.40.50.300">
    <property type="entry name" value="P-loop containing nucleotide triphosphate hydrolases"/>
    <property type="match status" value="1"/>
</dbReference>
<accession>A0AAN7YYB4</accession>